<evidence type="ECO:0000256" key="1">
    <source>
        <dbReference type="ARBA" id="ARBA00004651"/>
    </source>
</evidence>
<dbReference type="InterPro" id="IPR050539">
    <property type="entry name" value="ThrE_Dicarb/AminoAcid_Exp"/>
</dbReference>
<organism evidence="10 11">
    <name type="scientific">Epilithonimonas mollis</name>
    <dbReference type="NCBI Taxonomy" id="216903"/>
    <lineage>
        <taxon>Bacteria</taxon>
        <taxon>Pseudomonadati</taxon>
        <taxon>Bacteroidota</taxon>
        <taxon>Flavobacteriia</taxon>
        <taxon>Flavobacteriales</taxon>
        <taxon>Weeksellaceae</taxon>
        <taxon>Chryseobacterium group</taxon>
        <taxon>Epilithonimonas</taxon>
    </lineage>
</organism>
<dbReference type="AlphaFoldDB" id="A0A1M6PME2"/>
<evidence type="ECO:0000256" key="4">
    <source>
        <dbReference type="ARBA" id="ARBA00022692"/>
    </source>
</evidence>
<gene>
    <name evidence="10" type="ORF">SAMN05444371_1186</name>
</gene>
<dbReference type="PANTHER" id="PTHR34390">
    <property type="entry name" value="UPF0442 PROTEIN YJJB-RELATED"/>
    <property type="match status" value="1"/>
</dbReference>
<keyword evidence="11" id="KW-1185">Reference proteome</keyword>
<evidence type="ECO:0000313" key="10">
    <source>
        <dbReference type="EMBL" id="SHK09083.1"/>
    </source>
</evidence>
<accession>A0A1M6PME2</accession>
<sequence length="186" mass="20693">MDTTFEIIVKIFWAVIVVLGFAIFFNTPKRTFWVVALLGALGFGVKTILISTVMEGQFVLASLAGATVVGILGVYFAHRVHTPPIVFTIPAVINMIPGKHGYEFVIGILKLVTAGDKDVDFRFFLHVMNSGLSASFILLALTSGIIFPILFLNTKSVKNKDPNKIMKNELIRRPKISHYKRSKKRI</sequence>
<reference evidence="11" key="1">
    <citation type="submission" date="2016-11" db="EMBL/GenBank/DDBJ databases">
        <authorList>
            <person name="Varghese N."/>
            <person name="Submissions S."/>
        </authorList>
    </citation>
    <scope>NUCLEOTIDE SEQUENCE [LARGE SCALE GENOMIC DNA]</scope>
    <source>
        <strain evidence="11">DSM 18016</strain>
    </source>
</reference>
<dbReference type="InterPro" id="IPR024528">
    <property type="entry name" value="ThrE_2"/>
</dbReference>
<keyword evidence="4 8" id="KW-0812">Transmembrane</keyword>
<evidence type="ECO:0000256" key="3">
    <source>
        <dbReference type="ARBA" id="ARBA00022519"/>
    </source>
</evidence>
<feature type="transmembrane region" description="Helical" evidence="8">
    <location>
        <begin position="7"/>
        <end position="25"/>
    </location>
</feature>
<dbReference type="OrthoDB" id="9810047at2"/>
<proteinExistence type="inferred from homology"/>
<dbReference type="STRING" id="216903.SAMN05444371_1186"/>
<comment type="similarity">
    <text evidence="7">Belongs to the ThrE exporter (TC 2.A.79) family.</text>
</comment>
<dbReference type="PANTHER" id="PTHR34390:SF1">
    <property type="entry name" value="SUCCINATE TRANSPORTER SUBUNIT YJJB-RELATED"/>
    <property type="match status" value="1"/>
</dbReference>
<evidence type="ECO:0000313" key="11">
    <source>
        <dbReference type="Proteomes" id="UP000184498"/>
    </source>
</evidence>
<dbReference type="Pfam" id="PF12821">
    <property type="entry name" value="ThrE_2"/>
    <property type="match status" value="1"/>
</dbReference>
<keyword evidence="6 8" id="KW-0472">Membrane</keyword>
<evidence type="ECO:0000256" key="7">
    <source>
        <dbReference type="ARBA" id="ARBA00034125"/>
    </source>
</evidence>
<keyword evidence="2" id="KW-1003">Cell membrane</keyword>
<dbReference type="GO" id="GO:0015744">
    <property type="term" value="P:succinate transport"/>
    <property type="evidence" value="ECO:0007669"/>
    <property type="project" value="TreeGrafter"/>
</dbReference>
<dbReference type="GO" id="GO:0005886">
    <property type="term" value="C:plasma membrane"/>
    <property type="evidence" value="ECO:0007669"/>
    <property type="project" value="UniProtKB-SubCell"/>
</dbReference>
<dbReference type="Proteomes" id="UP000184498">
    <property type="component" value="Unassembled WGS sequence"/>
</dbReference>
<keyword evidence="3" id="KW-0997">Cell inner membrane</keyword>
<evidence type="ECO:0000256" key="6">
    <source>
        <dbReference type="ARBA" id="ARBA00023136"/>
    </source>
</evidence>
<comment type="subcellular location">
    <subcellularLocation>
        <location evidence="1">Cell membrane</location>
        <topology evidence="1">Multi-pass membrane protein</topology>
    </subcellularLocation>
</comment>
<feature type="transmembrane region" description="Helical" evidence="8">
    <location>
        <begin position="58"/>
        <end position="77"/>
    </location>
</feature>
<feature type="transmembrane region" description="Helical" evidence="8">
    <location>
        <begin position="31"/>
        <end position="51"/>
    </location>
</feature>
<evidence type="ECO:0000256" key="2">
    <source>
        <dbReference type="ARBA" id="ARBA00022475"/>
    </source>
</evidence>
<dbReference type="EMBL" id="FRAM01000001">
    <property type="protein sequence ID" value="SHK09083.1"/>
    <property type="molecule type" value="Genomic_DNA"/>
</dbReference>
<name>A0A1M6PME2_9FLAO</name>
<dbReference type="RefSeq" id="WP_072996848.1">
    <property type="nucleotide sequence ID" value="NZ_FRAM01000001.1"/>
</dbReference>
<evidence type="ECO:0000256" key="5">
    <source>
        <dbReference type="ARBA" id="ARBA00022989"/>
    </source>
</evidence>
<feature type="domain" description="Threonine/Serine exporter ThrE" evidence="9">
    <location>
        <begin position="11"/>
        <end position="149"/>
    </location>
</feature>
<keyword evidence="5 8" id="KW-1133">Transmembrane helix</keyword>
<evidence type="ECO:0000259" key="9">
    <source>
        <dbReference type="Pfam" id="PF12821"/>
    </source>
</evidence>
<evidence type="ECO:0000256" key="8">
    <source>
        <dbReference type="SAM" id="Phobius"/>
    </source>
</evidence>
<feature type="transmembrane region" description="Helical" evidence="8">
    <location>
        <begin position="132"/>
        <end position="152"/>
    </location>
</feature>
<protein>
    <submittedName>
        <fullName evidence="10">Uncharacterized membrane protein YjjB, DUF3815 family</fullName>
    </submittedName>
</protein>